<reference evidence="2" key="1">
    <citation type="journal article" date="2014" name="Front. Microbiol.">
        <title>High frequency of phylogenetically diverse reductive dehalogenase-homologous genes in deep subseafloor sedimentary metagenomes.</title>
        <authorList>
            <person name="Kawai M."/>
            <person name="Futagami T."/>
            <person name="Toyoda A."/>
            <person name="Takaki Y."/>
            <person name="Nishi S."/>
            <person name="Hori S."/>
            <person name="Arai W."/>
            <person name="Tsubouchi T."/>
            <person name="Morono Y."/>
            <person name="Uchiyama I."/>
            <person name="Ito T."/>
            <person name="Fujiyama A."/>
            <person name="Inagaki F."/>
            <person name="Takami H."/>
        </authorList>
    </citation>
    <scope>NUCLEOTIDE SEQUENCE</scope>
    <source>
        <strain evidence="2">Expedition CK06-06</strain>
    </source>
</reference>
<dbReference type="Gene3D" id="3.30.420.10">
    <property type="entry name" value="Ribonuclease H-like superfamily/Ribonuclease H"/>
    <property type="match status" value="1"/>
</dbReference>
<protein>
    <recommendedName>
        <fullName evidence="1">YprB ribonuclease H-like domain-containing protein</fullName>
    </recommendedName>
</protein>
<accession>X0RGA0</accession>
<dbReference type="GO" id="GO:0003676">
    <property type="term" value="F:nucleic acid binding"/>
    <property type="evidence" value="ECO:0007669"/>
    <property type="project" value="InterPro"/>
</dbReference>
<evidence type="ECO:0000259" key="1">
    <source>
        <dbReference type="Pfam" id="PF13482"/>
    </source>
</evidence>
<name>X0RGA0_9ZZZZ</name>
<dbReference type="AlphaFoldDB" id="X0RGA0"/>
<proteinExistence type="predicted"/>
<dbReference type="SUPFAM" id="SSF53098">
    <property type="entry name" value="Ribonuclease H-like"/>
    <property type="match status" value="1"/>
</dbReference>
<dbReference type="InterPro" id="IPR038720">
    <property type="entry name" value="YprB_RNase_H-like_dom"/>
</dbReference>
<gene>
    <name evidence="2" type="ORF">S01H1_14672</name>
</gene>
<feature type="domain" description="YprB ribonuclease H-like" evidence="1">
    <location>
        <begin position="37"/>
        <end position="201"/>
    </location>
</feature>
<dbReference type="InterPro" id="IPR036397">
    <property type="entry name" value="RNaseH_sf"/>
</dbReference>
<dbReference type="EMBL" id="BARS01007640">
    <property type="protein sequence ID" value="GAF67919.1"/>
    <property type="molecule type" value="Genomic_DNA"/>
</dbReference>
<comment type="caution">
    <text evidence="2">The sequence shown here is derived from an EMBL/GenBank/DDBJ whole genome shotgun (WGS) entry which is preliminary data.</text>
</comment>
<organism evidence="2">
    <name type="scientific">marine sediment metagenome</name>
    <dbReference type="NCBI Taxonomy" id="412755"/>
    <lineage>
        <taxon>unclassified sequences</taxon>
        <taxon>metagenomes</taxon>
        <taxon>ecological metagenomes</taxon>
    </lineage>
</organism>
<evidence type="ECO:0000313" key="2">
    <source>
        <dbReference type="EMBL" id="GAF67919.1"/>
    </source>
</evidence>
<dbReference type="InterPro" id="IPR012337">
    <property type="entry name" value="RNaseH-like_sf"/>
</dbReference>
<feature type="non-terminal residue" evidence="2">
    <location>
        <position position="1"/>
    </location>
</feature>
<sequence length="212" mass="24947">HPKCFAEGHVKFDFETDREWERITRTPWYMYPEHNFCYFDIEADGLKPDWATMLSWAIKPKGGDTTFGVITKKAIQKEIAVDKALIQACVNELRKHKIWVTYYGTGFDLPFVRAKCVHYNIEFPEYGTYYHHDLYYTIRNKFHLSRNSLDNATQYFGIAGKTPIDKDDWRAAKYGNKKALAQVVEHNVADVDILEALHDKIMPFRKWIRTSI</sequence>
<dbReference type="Pfam" id="PF13482">
    <property type="entry name" value="RNase_H_2"/>
    <property type="match status" value="1"/>
</dbReference>